<evidence type="ECO:0000259" key="12">
    <source>
        <dbReference type="Pfam" id="PF01435"/>
    </source>
</evidence>
<keyword evidence="6 10" id="KW-0862">Zinc</keyword>
<keyword evidence="7 11" id="KW-1133">Transmembrane helix</keyword>
<organism evidence="13 14">
    <name type="scientific">Nocardiopsis aegyptia</name>
    <dbReference type="NCBI Taxonomy" id="220378"/>
    <lineage>
        <taxon>Bacteria</taxon>
        <taxon>Bacillati</taxon>
        <taxon>Actinomycetota</taxon>
        <taxon>Actinomycetes</taxon>
        <taxon>Streptosporangiales</taxon>
        <taxon>Nocardiopsidaceae</taxon>
        <taxon>Nocardiopsis</taxon>
    </lineage>
</organism>
<evidence type="ECO:0000256" key="8">
    <source>
        <dbReference type="ARBA" id="ARBA00023049"/>
    </source>
</evidence>
<feature type="transmembrane region" description="Helical" evidence="11">
    <location>
        <begin position="249"/>
        <end position="269"/>
    </location>
</feature>
<comment type="similarity">
    <text evidence="10">Belongs to the peptidase M48 family.</text>
</comment>
<feature type="domain" description="Peptidase M48" evidence="12">
    <location>
        <begin position="78"/>
        <end position="166"/>
    </location>
</feature>
<evidence type="ECO:0000313" key="13">
    <source>
        <dbReference type="EMBL" id="NYJ33717.1"/>
    </source>
</evidence>
<dbReference type="PANTHER" id="PTHR43221">
    <property type="entry name" value="PROTEASE HTPX"/>
    <property type="match status" value="1"/>
</dbReference>
<accession>A0A7Z0EKS5</accession>
<evidence type="ECO:0000313" key="14">
    <source>
        <dbReference type="Proteomes" id="UP000572051"/>
    </source>
</evidence>
<keyword evidence="3 11" id="KW-0812">Transmembrane</keyword>
<dbReference type="AlphaFoldDB" id="A0A7Z0EKS5"/>
<dbReference type="PANTHER" id="PTHR43221:SF2">
    <property type="entry name" value="PROTEASE HTPX HOMOLOG"/>
    <property type="match status" value="1"/>
</dbReference>
<dbReference type="GO" id="GO:0004222">
    <property type="term" value="F:metalloendopeptidase activity"/>
    <property type="evidence" value="ECO:0007669"/>
    <property type="project" value="InterPro"/>
</dbReference>
<keyword evidence="2 10" id="KW-0645">Protease</keyword>
<evidence type="ECO:0000256" key="9">
    <source>
        <dbReference type="ARBA" id="ARBA00023136"/>
    </source>
</evidence>
<dbReference type="EC" id="3.4.24.-" evidence="13"/>
<evidence type="ECO:0000256" key="2">
    <source>
        <dbReference type="ARBA" id="ARBA00022670"/>
    </source>
</evidence>
<evidence type="ECO:0000256" key="11">
    <source>
        <dbReference type="SAM" id="Phobius"/>
    </source>
</evidence>
<sequence length="374" mass="41027">MFARFRSSWPVLGAFLLVLGVSAAYSLTLCALLWWAGLPWWLGLVPFGLSLIGAESLHALGKNEPPTTDTFVIERDDDPRVHAVLDRLCALTDQERPVLRLYGAEGPNAVAHVPDQGPACVYVTPDLLEQLDNRQLEAVLAHELAHLTHRDQRVIAFAEGMSQWMVNLPVSALDLLYRADEGLWVLAVRSGTSWNPLFDTVKEREEKEERIRRSGRFPVPVRVLVLGPVFLGRVLFGGAALVILPATLAGVVLFLLTSLPSQIVVLRLVRRRELAADRAAAELTGAPTVLASALASMTEAIPVSQPKGLPGLRAMDALSILPHTRPHRRDEEGGDGFGRGWLALRRRAFSTHPPVAVRLDALRELAARRRGAEP</sequence>
<keyword evidence="1" id="KW-1003">Cell membrane</keyword>
<evidence type="ECO:0000256" key="7">
    <source>
        <dbReference type="ARBA" id="ARBA00022989"/>
    </source>
</evidence>
<dbReference type="RefSeq" id="WP_179822049.1">
    <property type="nucleotide sequence ID" value="NZ_JACCFS010000001.1"/>
</dbReference>
<keyword evidence="9 11" id="KW-0472">Membrane</keyword>
<evidence type="ECO:0000256" key="1">
    <source>
        <dbReference type="ARBA" id="ARBA00022475"/>
    </source>
</evidence>
<evidence type="ECO:0000256" key="10">
    <source>
        <dbReference type="RuleBase" id="RU003983"/>
    </source>
</evidence>
<keyword evidence="8 10" id="KW-0482">Metalloprotease</keyword>
<evidence type="ECO:0000256" key="6">
    <source>
        <dbReference type="ARBA" id="ARBA00022833"/>
    </source>
</evidence>
<evidence type="ECO:0000256" key="4">
    <source>
        <dbReference type="ARBA" id="ARBA00022723"/>
    </source>
</evidence>
<dbReference type="InterPro" id="IPR050083">
    <property type="entry name" value="HtpX_protease"/>
</dbReference>
<dbReference type="Proteomes" id="UP000572051">
    <property type="component" value="Unassembled WGS sequence"/>
</dbReference>
<evidence type="ECO:0000256" key="5">
    <source>
        <dbReference type="ARBA" id="ARBA00022801"/>
    </source>
</evidence>
<keyword evidence="14" id="KW-1185">Reference proteome</keyword>
<comment type="cofactor">
    <cofactor evidence="10">
        <name>Zn(2+)</name>
        <dbReference type="ChEBI" id="CHEBI:29105"/>
    </cofactor>
    <text evidence="10">Binds 1 zinc ion per subunit.</text>
</comment>
<keyword evidence="4" id="KW-0479">Metal-binding</keyword>
<dbReference type="GO" id="GO:0006508">
    <property type="term" value="P:proteolysis"/>
    <property type="evidence" value="ECO:0007669"/>
    <property type="project" value="UniProtKB-KW"/>
</dbReference>
<keyword evidence="13" id="KW-0346">Stress response</keyword>
<dbReference type="Gene3D" id="3.30.2010.10">
    <property type="entry name" value="Metalloproteases ('zincins'), catalytic domain"/>
    <property type="match status" value="1"/>
</dbReference>
<proteinExistence type="inferred from homology"/>
<gene>
    <name evidence="13" type="ORF">HNR10_001598</name>
</gene>
<dbReference type="Pfam" id="PF01435">
    <property type="entry name" value="Peptidase_M48"/>
    <property type="match status" value="2"/>
</dbReference>
<comment type="caution">
    <text evidence="13">The sequence shown here is derived from an EMBL/GenBank/DDBJ whole genome shotgun (WGS) entry which is preliminary data.</text>
</comment>
<reference evidence="13 14" key="1">
    <citation type="submission" date="2020-07" db="EMBL/GenBank/DDBJ databases">
        <title>Sequencing the genomes of 1000 actinobacteria strains.</title>
        <authorList>
            <person name="Klenk H.-P."/>
        </authorList>
    </citation>
    <scope>NUCLEOTIDE SEQUENCE [LARGE SCALE GENOMIC DNA]</scope>
    <source>
        <strain evidence="13 14">DSM 44442</strain>
    </source>
</reference>
<dbReference type="GO" id="GO:0046872">
    <property type="term" value="F:metal ion binding"/>
    <property type="evidence" value="ECO:0007669"/>
    <property type="project" value="UniProtKB-KW"/>
</dbReference>
<name>A0A7Z0EKS5_9ACTN</name>
<evidence type="ECO:0000256" key="3">
    <source>
        <dbReference type="ARBA" id="ARBA00022692"/>
    </source>
</evidence>
<dbReference type="InterPro" id="IPR001915">
    <property type="entry name" value="Peptidase_M48"/>
</dbReference>
<keyword evidence="5 10" id="KW-0378">Hydrolase</keyword>
<dbReference type="EMBL" id="JACCFS010000001">
    <property type="protein sequence ID" value="NYJ33717.1"/>
    <property type="molecule type" value="Genomic_DNA"/>
</dbReference>
<feature type="transmembrane region" description="Helical" evidence="11">
    <location>
        <begin position="219"/>
        <end position="243"/>
    </location>
</feature>
<protein>
    <submittedName>
        <fullName evidence="13">Heat shock protein HtpX</fullName>
        <ecNumber evidence="13">3.4.24.-</ecNumber>
    </submittedName>
</protein>
<feature type="domain" description="Peptidase M48" evidence="12">
    <location>
        <begin position="251"/>
        <end position="365"/>
    </location>
</feature>
<feature type="transmembrane region" description="Helical" evidence="11">
    <location>
        <begin position="33"/>
        <end position="54"/>
    </location>
</feature>